<evidence type="ECO:0000256" key="2">
    <source>
        <dbReference type="ARBA" id="ARBA00023163"/>
    </source>
</evidence>
<dbReference type="OrthoDB" id="6309766at2"/>
<dbReference type="EMBL" id="AMRG01000023">
    <property type="protein sequence ID" value="EKE79443.1"/>
    <property type="molecule type" value="Genomic_DNA"/>
</dbReference>
<reference evidence="3 4" key="1">
    <citation type="journal article" date="2012" name="J. Bacteriol.">
        <title>Genome Sequence of Idiomarina xiamenensis Type Strain 10-D-4.</title>
        <authorList>
            <person name="Lai Q."/>
            <person name="Wang L."/>
            <person name="Wang W."/>
            <person name="Shao Z."/>
        </authorList>
    </citation>
    <scope>NUCLEOTIDE SEQUENCE [LARGE SCALE GENOMIC DNA]</scope>
    <source>
        <strain evidence="3 4">10-D-4</strain>
    </source>
</reference>
<dbReference type="eggNOG" id="ENOG5032WWC">
    <property type="taxonomic scope" value="Bacteria"/>
</dbReference>
<name>K2JV79_9GAMM</name>
<protein>
    <submittedName>
        <fullName evidence="3">Uncharacterized protein</fullName>
    </submittedName>
</protein>
<comment type="caution">
    <text evidence="3">The sequence shown here is derived from an EMBL/GenBank/DDBJ whole genome shotgun (WGS) entry which is preliminary data.</text>
</comment>
<dbReference type="InterPro" id="IPR004356">
    <property type="entry name" value="Adhesin_operon_reg_prot"/>
</dbReference>
<evidence type="ECO:0000313" key="4">
    <source>
        <dbReference type="Proteomes" id="UP000014115"/>
    </source>
</evidence>
<dbReference type="Pfam" id="PF03333">
    <property type="entry name" value="PapB"/>
    <property type="match status" value="1"/>
</dbReference>
<dbReference type="RefSeq" id="WP_008489981.1">
    <property type="nucleotide sequence ID" value="NZ_AMRG01000023.1"/>
</dbReference>
<dbReference type="PATRIC" id="fig|740709.3.peg.2577"/>
<organism evidence="3 4">
    <name type="scientific">Idiomarina xiamenensis 10-D-4</name>
    <dbReference type="NCBI Taxonomy" id="740709"/>
    <lineage>
        <taxon>Bacteria</taxon>
        <taxon>Pseudomonadati</taxon>
        <taxon>Pseudomonadota</taxon>
        <taxon>Gammaproteobacteria</taxon>
        <taxon>Alteromonadales</taxon>
        <taxon>Idiomarinaceae</taxon>
        <taxon>Idiomarina</taxon>
    </lineage>
</organism>
<dbReference type="Gene3D" id="1.10.10.2690">
    <property type="match status" value="1"/>
</dbReference>
<keyword evidence="2" id="KW-0804">Transcription</keyword>
<proteinExistence type="predicted"/>
<evidence type="ECO:0000256" key="1">
    <source>
        <dbReference type="ARBA" id="ARBA00023015"/>
    </source>
</evidence>
<evidence type="ECO:0000313" key="3">
    <source>
        <dbReference type="EMBL" id="EKE79443.1"/>
    </source>
</evidence>
<dbReference type="STRING" id="740709.A10D4_12784"/>
<accession>K2JV79</accession>
<dbReference type="AlphaFoldDB" id="K2JV79"/>
<sequence length="86" mass="9864">MKYLCQASQTNERFELLLQLTRINSDDVKDALRAHLVKGFNEKDAALLNGVPFSNFSRALTKLNHVAGVVESIKDIDWQRFKSDKR</sequence>
<dbReference type="InterPro" id="IPR053721">
    <property type="entry name" value="Fimbrial_Adhesin_Reg"/>
</dbReference>
<dbReference type="GO" id="GO:0006355">
    <property type="term" value="P:regulation of DNA-templated transcription"/>
    <property type="evidence" value="ECO:0007669"/>
    <property type="project" value="InterPro"/>
</dbReference>
<keyword evidence="4" id="KW-1185">Reference proteome</keyword>
<gene>
    <name evidence="3" type="ORF">A10D4_12784</name>
</gene>
<keyword evidence="1" id="KW-0805">Transcription regulation</keyword>
<dbReference type="Proteomes" id="UP000014115">
    <property type="component" value="Unassembled WGS sequence"/>
</dbReference>